<dbReference type="Proteomes" id="UP001486626">
    <property type="component" value="Unassembled WGS sequence"/>
</dbReference>
<gene>
    <name evidence="1" type="ORF">PIQ37_20530</name>
</gene>
<name>A0ABU9LIF9_9XANT</name>
<reference evidence="1 2" key="1">
    <citation type="journal article" date="2024" name="FEMS Microbiol. Lett.">
        <title>Xanthomonas protegens sp. nov., a novel rice seed-associated bacterium, provides in vivo protection against X. oryzae pv. oryzae, the bacterial leaf blight pathogen.</title>
        <authorList>
            <person name="Rana R."/>
            <person name="Sharma A."/>
            <person name="Madhavan V.N."/>
            <person name="Korpole S."/>
            <person name="Sonti R.V."/>
            <person name="Patel H.K."/>
            <person name="Patil P.B."/>
        </authorList>
    </citation>
    <scope>NUCLEOTIDE SEQUENCE [LARGE SCALE GENOMIC DNA]</scope>
    <source>
        <strain evidence="1 2">PPL118</strain>
    </source>
</reference>
<comment type="caution">
    <text evidence="1">The sequence shown here is derived from an EMBL/GenBank/DDBJ whole genome shotgun (WGS) entry which is preliminary data.</text>
</comment>
<dbReference type="RefSeq" id="WP_342074888.1">
    <property type="nucleotide sequence ID" value="NZ_JAQJCQ010000031.1"/>
</dbReference>
<organism evidence="1 2">
    <name type="scientific">Xanthomonas protegens</name>
    <dbReference type="NCBI Taxonomy" id="3380705"/>
    <lineage>
        <taxon>Bacteria</taxon>
        <taxon>Pseudomonadati</taxon>
        <taxon>Pseudomonadota</taxon>
        <taxon>Gammaproteobacteria</taxon>
        <taxon>Lysobacterales</taxon>
        <taxon>Lysobacteraceae</taxon>
        <taxon>Xanthomonas</taxon>
    </lineage>
</organism>
<protein>
    <recommendedName>
        <fullName evidence="3">Restriction endonuclease type IV Mrr domain-containing protein</fullName>
    </recommendedName>
</protein>
<dbReference type="EMBL" id="JAQJCQ010000031">
    <property type="protein sequence ID" value="MEL4893812.1"/>
    <property type="molecule type" value="Genomic_DNA"/>
</dbReference>
<evidence type="ECO:0008006" key="3">
    <source>
        <dbReference type="Google" id="ProtNLM"/>
    </source>
</evidence>
<sequence>MTEISIVDSYLSEALPWITGRSTVDIRFLARRVAEGGYQTLAVHFDVIPSPQDDNDAFNFSLDMGDVWLGQWRDSGVDSSVAIQLLKGAAKGVVEVYGRKIFIPSDFSPVFSRFQGESEWYVGGLGFLMQGSCAAHEVQDFNLALLDNELRRASPPFDGIEDALHWLGLKEDFGFSTFGRLRVRVAPPADLLLNETFIENGVLSLAIVVHPQCDVATLSVAVRGAPGVGVSSRLQIAGEIIWEAPGEVRRIGRARVELPQADSVLIMLSVGTHYVRRHWFVDPVRSSNERLLAVRLFDGDLKMLKRYLLGAQNQEKFELAVAELLFLSGFSSAIQCETDASDIVVFTPGGRVALVECTLRVSDFSAKIGKLVHRREALVQALSKDGRVGQVLSVIVCHASRAQIAPTDAELARRGVLVVARESLERHIDSLHFPVDADKIYVECQEEISRLLS</sequence>
<evidence type="ECO:0000313" key="1">
    <source>
        <dbReference type="EMBL" id="MEL4893812.1"/>
    </source>
</evidence>
<keyword evidence="2" id="KW-1185">Reference proteome</keyword>
<accession>A0ABU9LIF9</accession>
<proteinExistence type="predicted"/>
<evidence type="ECO:0000313" key="2">
    <source>
        <dbReference type="Proteomes" id="UP001486626"/>
    </source>
</evidence>